<dbReference type="SUPFAM" id="SSF48452">
    <property type="entry name" value="TPR-like"/>
    <property type="match status" value="2"/>
</dbReference>
<dbReference type="InterPro" id="IPR011990">
    <property type="entry name" value="TPR-like_helical_dom_sf"/>
</dbReference>
<evidence type="ECO:0000256" key="2">
    <source>
        <dbReference type="ARBA" id="ARBA00022803"/>
    </source>
</evidence>
<feature type="repeat" description="TPR" evidence="3">
    <location>
        <begin position="130"/>
        <end position="163"/>
    </location>
</feature>
<proteinExistence type="predicted"/>
<feature type="repeat" description="TPR" evidence="3">
    <location>
        <begin position="198"/>
        <end position="231"/>
    </location>
</feature>
<gene>
    <name evidence="4" type="ORF">SAMN04488056_106211</name>
</gene>
<evidence type="ECO:0000256" key="1">
    <source>
        <dbReference type="ARBA" id="ARBA00022737"/>
    </source>
</evidence>
<feature type="repeat" description="TPR" evidence="3">
    <location>
        <begin position="96"/>
        <end position="129"/>
    </location>
</feature>
<keyword evidence="5" id="KW-1185">Reference proteome</keyword>
<dbReference type="Pfam" id="PF00515">
    <property type="entry name" value="TPR_1"/>
    <property type="match status" value="1"/>
</dbReference>
<dbReference type="Gene3D" id="3.40.50.300">
    <property type="entry name" value="P-loop containing nucleotide triphosphate hydrolases"/>
    <property type="match status" value="1"/>
</dbReference>
<dbReference type="InterPro" id="IPR027417">
    <property type="entry name" value="P-loop_NTPase"/>
</dbReference>
<reference evidence="4 5" key="1">
    <citation type="submission" date="2016-10" db="EMBL/GenBank/DDBJ databases">
        <authorList>
            <person name="de Groot N.N."/>
        </authorList>
    </citation>
    <scope>NUCLEOTIDE SEQUENCE [LARGE SCALE GENOMIC DNA]</scope>
    <source>
        <strain evidence="4 5">CGMCC 1.9157</strain>
    </source>
</reference>
<dbReference type="Gene3D" id="1.25.40.10">
    <property type="entry name" value="Tetratricopeptide repeat domain"/>
    <property type="match status" value="3"/>
</dbReference>
<feature type="repeat" description="TPR" evidence="3">
    <location>
        <begin position="164"/>
        <end position="197"/>
    </location>
</feature>
<dbReference type="PANTHER" id="PTHR44943">
    <property type="entry name" value="CELLULOSE SYNTHASE OPERON PROTEIN C"/>
    <property type="match status" value="1"/>
</dbReference>
<evidence type="ECO:0000313" key="4">
    <source>
        <dbReference type="EMBL" id="SFO47013.1"/>
    </source>
</evidence>
<dbReference type="OrthoDB" id="9800698at2"/>
<dbReference type="Pfam" id="PF13414">
    <property type="entry name" value="TPR_11"/>
    <property type="match status" value="2"/>
</dbReference>
<dbReference type="InterPro" id="IPR051685">
    <property type="entry name" value="Ycf3/AcsC/BcsC/TPR_MFPF"/>
</dbReference>
<keyword evidence="2 3" id="KW-0802">TPR repeat</keyword>
<sequence length="669" mass="74902">MAKLKVDLTLKNAQALAQKGNYSEARRLYQTVLEVFPGNSRAVQGLALLEKQIKIRGANTHINETIRTLGGLLSKGFFQDAIDQSQEILKQRPDVFVIWYIHGIASIQLGKLDQAIAAFDRAISLKPDYIEAHLNKGYALQMQGLHEQAISSFQKVLSIKPDLPQAHNNIGNALRQQGKLTEAIAAYQKALSINPAFPEALYNLGRSWQDLEKMEEAQSAYRKVLSIKPDLPEANNDLGTVYLEQRKIDEATEAFQKAIRHRPAFSEAHSNLGTALYEQGHIEEAIASCNKALSLNPEHVSAYTNLGVIFTSAGEPDKAMEAYTKALSIKPDDAQTLHNIGSYLDHTPDDPQIGFIEGLLNKQDLSSKDKILLHYTLAKIHEETGQLEESLKHYKAGGALQINRVHYTIEKDEELFEKIRQSAPGIKAQALVPSRDDETVTPIFILGMPRSGTTLIEQIISSHGDVHGGGELDYATNLGLKISLGTVPATTENLQIFRQTYLSELKRASEGKAYVTDKMPYNFRQIGLICSALPEAKIIHVKRDAAAICWSNFKTCFVGNGLGYSYDLQAVVRFYKLYEDLMTFWNQTYGDRIIEVDYDALTNDHDTEIRKLISYLNLDWQDACLSPHANSRMVKTASNLQVRKSIYKNSSKEWLKFKPFLDGAFDELL</sequence>
<organism evidence="4 5">
    <name type="scientific">Cohaesibacter marisflavi</name>
    <dbReference type="NCBI Taxonomy" id="655353"/>
    <lineage>
        <taxon>Bacteria</taxon>
        <taxon>Pseudomonadati</taxon>
        <taxon>Pseudomonadota</taxon>
        <taxon>Alphaproteobacteria</taxon>
        <taxon>Hyphomicrobiales</taxon>
        <taxon>Cohaesibacteraceae</taxon>
    </lineage>
</organism>
<dbReference type="PROSITE" id="PS50293">
    <property type="entry name" value="TPR_REGION"/>
    <property type="match status" value="5"/>
</dbReference>
<name>A0A1I5HFJ0_9HYPH</name>
<keyword evidence="1" id="KW-0677">Repeat</keyword>
<feature type="repeat" description="TPR" evidence="3">
    <location>
        <begin position="266"/>
        <end position="299"/>
    </location>
</feature>
<dbReference type="Pfam" id="PF13469">
    <property type="entry name" value="Sulfotransfer_3"/>
    <property type="match status" value="1"/>
</dbReference>
<protein>
    <submittedName>
        <fullName evidence="4">Flp pilus assembly protein TadD, contains TPR repeats</fullName>
    </submittedName>
</protein>
<dbReference type="STRING" id="655353.SAMN04488056_106211"/>
<accession>A0A1I5HFJ0</accession>
<feature type="repeat" description="TPR" evidence="3">
    <location>
        <begin position="300"/>
        <end position="333"/>
    </location>
</feature>
<dbReference type="PANTHER" id="PTHR44943:SF8">
    <property type="entry name" value="TPR REPEAT-CONTAINING PROTEIN MJ0263"/>
    <property type="match status" value="1"/>
</dbReference>
<evidence type="ECO:0000313" key="5">
    <source>
        <dbReference type="Proteomes" id="UP000199236"/>
    </source>
</evidence>
<feature type="repeat" description="TPR" evidence="3">
    <location>
        <begin position="232"/>
        <end position="265"/>
    </location>
</feature>
<dbReference type="EMBL" id="FOVR01000006">
    <property type="protein sequence ID" value="SFO47013.1"/>
    <property type="molecule type" value="Genomic_DNA"/>
</dbReference>
<dbReference type="InterPro" id="IPR019734">
    <property type="entry name" value="TPR_rpt"/>
</dbReference>
<dbReference type="AlphaFoldDB" id="A0A1I5HFJ0"/>
<dbReference type="SMART" id="SM00028">
    <property type="entry name" value="TPR"/>
    <property type="match status" value="9"/>
</dbReference>
<dbReference type="Pfam" id="PF13432">
    <property type="entry name" value="TPR_16"/>
    <property type="match status" value="2"/>
</dbReference>
<dbReference type="SUPFAM" id="SSF52540">
    <property type="entry name" value="P-loop containing nucleoside triphosphate hydrolases"/>
    <property type="match status" value="1"/>
</dbReference>
<dbReference type="Proteomes" id="UP000199236">
    <property type="component" value="Unassembled WGS sequence"/>
</dbReference>
<feature type="repeat" description="TPR" evidence="3">
    <location>
        <begin position="6"/>
        <end position="39"/>
    </location>
</feature>
<dbReference type="PROSITE" id="PS50005">
    <property type="entry name" value="TPR"/>
    <property type="match status" value="8"/>
</dbReference>
<evidence type="ECO:0000256" key="3">
    <source>
        <dbReference type="PROSITE-ProRule" id="PRU00339"/>
    </source>
</evidence>